<dbReference type="InterPro" id="IPR050138">
    <property type="entry name" value="DHOase/Allantoinase_Hydrolase"/>
</dbReference>
<accession>A0A9N9JIE2</accession>
<dbReference type="GO" id="GO:0006145">
    <property type="term" value="P:purine nucleobase catabolic process"/>
    <property type="evidence" value="ECO:0007669"/>
    <property type="project" value="TreeGrafter"/>
</dbReference>
<dbReference type="GO" id="GO:0005737">
    <property type="term" value="C:cytoplasm"/>
    <property type="evidence" value="ECO:0007669"/>
    <property type="project" value="TreeGrafter"/>
</dbReference>
<dbReference type="EMBL" id="CAJVPZ010053728">
    <property type="protein sequence ID" value="CAG8782259.1"/>
    <property type="molecule type" value="Genomic_DNA"/>
</dbReference>
<name>A0A9N9JIE2_9GLOM</name>
<dbReference type="PANTHER" id="PTHR43668:SF2">
    <property type="entry name" value="ALLANTOINASE"/>
    <property type="match status" value="1"/>
</dbReference>
<evidence type="ECO:0000256" key="2">
    <source>
        <dbReference type="ARBA" id="ARBA00022723"/>
    </source>
</evidence>
<protein>
    <submittedName>
        <fullName evidence="5">392_t:CDS:1</fullName>
    </submittedName>
</protein>
<comment type="cofactor">
    <cofactor evidence="1">
        <name>Zn(2+)</name>
        <dbReference type="ChEBI" id="CHEBI:29105"/>
    </cofactor>
</comment>
<evidence type="ECO:0000256" key="1">
    <source>
        <dbReference type="ARBA" id="ARBA00001947"/>
    </source>
</evidence>
<keyword evidence="6" id="KW-1185">Reference proteome</keyword>
<proteinExistence type="predicted"/>
<keyword evidence="2" id="KW-0479">Metal-binding</keyword>
<dbReference type="InterPro" id="IPR018228">
    <property type="entry name" value="DNase_TatD-rel_CS"/>
</dbReference>
<evidence type="ECO:0000259" key="4">
    <source>
        <dbReference type="Pfam" id="PF01979"/>
    </source>
</evidence>
<sequence length="185" mass="20017">MSRDISLVITGSRILTSDSINPLPATIEIDKHGHISAIVNKKSSLDSYTFLENDKFIDAGDNLVMPGFVDAHVHLNEPGRTDWEGFESGTKAAAAVTTVIDMPLNSIPPTTTVDNLKQKIDAAKGKCWVDVGFYGGVIPGNKNDLVPLINAGVKGFKGFLINSGVDEFPCVNEQDVRNAYKELQE</sequence>
<dbReference type="GO" id="GO:0004038">
    <property type="term" value="F:allantoinase activity"/>
    <property type="evidence" value="ECO:0007669"/>
    <property type="project" value="TreeGrafter"/>
</dbReference>
<dbReference type="PROSITE" id="PS01137">
    <property type="entry name" value="TATD_1"/>
    <property type="match status" value="1"/>
</dbReference>
<evidence type="ECO:0000256" key="3">
    <source>
        <dbReference type="ARBA" id="ARBA00022801"/>
    </source>
</evidence>
<organism evidence="5 6">
    <name type="scientific">Racocetra fulgida</name>
    <dbReference type="NCBI Taxonomy" id="60492"/>
    <lineage>
        <taxon>Eukaryota</taxon>
        <taxon>Fungi</taxon>
        <taxon>Fungi incertae sedis</taxon>
        <taxon>Mucoromycota</taxon>
        <taxon>Glomeromycotina</taxon>
        <taxon>Glomeromycetes</taxon>
        <taxon>Diversisporales</taxon>
        <taxon>Gigasporaceae</taxon>
        <taxon>Racocetra</taxon>
    </lineage>
</organism>
<comment type="caution">
    <text evidence="5">The sequence shown here is derived from an EMBL/GenBank/DDBJ whole genome shotgun (WGS) entry which is preliminary data.</text>
</comment>
<dbReference type="Proteomes" id="UP000789396">
    <property type="component" value="Unassembled WGS sequence"/>
</dbReference>
<dbReference type="PANTHER" id="PTHR43668">
    <property type="entry name" value="ALLANTOINASE"/>
    <property type="match status" value="1"/>
</dbReference>
<dbReference type="SUPFAM" id="SSF51556">
    <property type="entry name" value="Metallo-dependent hydrolases"/>
    <property type="match status" value="1"/>
</dbReference>
<dbReference type="InterPro" id="IPR006680">
    <property type="entry name" value="Amidohydro-rel"/>
</dbReference>
<dbReference type="InterPro" id="IPR032466">
    <property type="entry name" value="Metal_Hydrolase"/>
</dbReference>
<dbReference type="Pfam" id="PF01979">
    <property type="entry name" value="Amidohydro_1"/>
    <property type="match status" value="1"/>
</dbReference>
<dbReference type="GO" id="GO:0046872">
    <property type="term" value="F:metal ion binding"/>
    <property type="evidence" value="ECO:0007669"/>
    <property type="project" value="UniProtKB-KW"/>
</dbReference>
<feature type="domain" description="Amidohydrolase-related" evidence="4">
    <location>
        <begin position="63"/>
        <end position="146"/>
    </location>
</feature>
<dbReference type="PROSITE" id="PS00482">
    <property type="entry name" value="DIHYDROOROTASE_1"/>
    <property type="match status" value="1"/>
</dbReference>
<dbReference type="InterPro" id="IPR011059">
    <property type="entry name" value="Metal-dep_hydrolase_composite"/>
</dbReference>
<feature type="non-terminal residue" evidence="5">
    <location>
        <position position="1"/>
    </location>
</feature>
<gene>
    <name evidence="5" type="ORF">RFULGI_LOCUS15933</name>
</gene>
<keyword evidence="3" id="KW-0378">Hydrolase</keyword>
<evidence type="ECO:0000313" key="5">
    <source>
        <dbReference type="EMBL" id="CAG8782259.1"/>
    </source>
</evidence>
<dbReference type="SUPFAM" id="SSF51338">
    <property type="entry name" value="Composite domain of metallo-dependent hydrolases"/>
    <property type="match status" value="1"/>
</dbReference>
<evidence type="ECO:0000313" key="6">
    <source>
        <dbReference type="Proteomes" id="UP000789396"/>
    </source>
</evidence>
<dbReference type="AlphaFoldDB" id="A0A9N9JIE2"/>
<dbReference type="InterPro" id="IPR002195">
    <property type="entry name" value="Dihydroorotase_CS"/>
</dbReference>
<dbReference type="Gene3D" id="3.20.20.140">
    <property type="entry name" value="Metal-dependent hydrolases"/>
    <property type="match status" value="1"/>
</dbReference>
<dbReference type="OrthoDB" id="10258955at2759"/>
<reference evidence="5" key="1">
    <citation type="submission" date="2021-06" db="EMBL/GenBank/DDBJ databases">
        <authorList>
            <person name="Kallberg Y."/>
            <person name="Tangrot J."/>
            <person name="Rosling A."/>
        </authorList>
    </citation>
    <scope>NUCLEOTIDE SEQUENCE</scope>
    <source>
        <strain evidence="5">IN212</strain>
    </source>
</reference>